<dbReference type="Gene3D" id="1.10.287.950">
    <property type="entry name" value="Methyl-accepting chemotaxis protein"/>
    <property type="match status" value="1"/>
</dbReference>
<accession>A0A2S6HHR1</accession>
<gene>
    <name evidence="10" type="ORF">B0F87_102131</name>
</gene>
<feature type="transmembrane region" description="Helical" evidence="7">
    <location>
        <begin position="15"/>
        <end position="36"/>
    </location>
</feature>
<dbReference type="SMART" id="SM00304">
    <property type="entry name" value="HAMP"/>
    <property type="match status" value="2"/>
</dbReference>
<dbReference type="GO" id="GO:0004888">
    <property type="term" value="F:transmembrane signaling receptor activity"/>
    <property type="evidence" value="ECO:0007669"/>
    <property type="project" value="TreeGrafter"/>
</dbReference>
<keyword evidence="3 5" id="KW-0807">Transducer</keyword>
<protein>
    <submittedName>
        <fullName evidence="10">Methyl-accepting chemotaxis protein</fullName>
    </submittedName>
</protein>
<keyword evidence="6" id="KW-0175">Coiled coil</keyword>
<reference evidence="10 11" key="1">
    <citation type="submission" date="2018-02" db="EMBL/GenBank/DDBJ databases">
        <title>Subsurface microbial communities from deep shales in Ohio and West Virginia, USA.</title>
        <authorList>
            <person name="Wrighton K."/>
        </authorList>
    </citation>
    <scope>NUCLEOTIDE SEQUENCE [LARGE SCALE GENOMIC DNA]</scope>
    <source>
        <strain evidence="10 11">OWC-DMM</strain>
    </source>
</reference>
<feature type="domain" description="HAMP" evidence="9">
    <location>
        <begin position="408"/>
        <end position="453"/>
    </location>
</feature>
<dbReference type="RefSeq" id="WP_104427788.1">
    <property type="nucleotide sequence ID" value="NZ_PTIZ01000002.1"/>
</dbReference>
<evidence type="ECO:0000256" key="7">
    <source>
        <dbReference type="SAM" id="Phobius"/>
    </source>
</evidence>
<dbReference type="Gene3D" id="1.20.120.1530">
    <property type="match status" value="2"/>
</dbReference>
<dbReference type="PROSITE" id="PS50111">
    <property type="entry name" value="CHEMOTAXIS_TRANSDUC_2"/>
    <property type="match status" value="1"/>
</dbReference>
<dbReference type="GO" id="GO:0005886">
    <property type="term" value="C:plasma membrane"/>
    <property type="evidence" value="ECO:0007669"/>
    <property type="project" value="TreeGrafter"/>
</dbReference>
<proteinExistence type="inferred from homology"/>
<dbReference type="EMBL" id="PTIZ01000002">
    <property type="protein sequence ID" value="PPK77025.1"/>
    <property type="molecule type" value="Genomic_DNA"/>
</dbReference>
<keyword evidence="7" id="KW-0812">Transmembrane</keyword>
<feature type="transmembrane region" description="Helical" evidence="7">
    <location>
        <begin position="198"/>
        <end position="218"/>
    </location>
</feature>
<dbReference type="PANTHER" id="PTHR43531:SF14">
    <property type="entry name" value="METHYL-ACCEPTING CHEMOTAXIS PROTEIN I-RELATED"/>
    <property type="match status" value="1"/>
</dbReference>
<organism evidence="10 11">
    <name type="scientific">Methylobacter tundripaludum</name>
    <dbReference type="NCBI Taxonomy" id="173365"/>
    <lineage>
        <taxon>Bacteria</taxon>
        <taxon>Pseudomonadati</taxon>
        <taxon>Pseudomonadota</taxon>
        <taxon>Gammaproteobacteria</taxon>
        <taxon>Methylococcales</taxon>
        <taxon>Methylococcaceae</taxon>
        <taxon>Methylobacter</taxon>
    </lineage>
</organism>
<evidence type="ECO:0000256" key="4">
    <source>
        <dbReference type="ARBA" id="ARBA00029447"/>
    </source>
</evidence>
<evidence type="ECO:0000313" key="10">
    <source>
        <dbReference type="EMBL" id="PPK77025.1"/>
    </source>
</evidence>
<evidence type="ECO:0000256" key="5">
    <source>
        <dbReference type="PROSITE-ProRule" id="PRU00284"/>
    </source>
</evidence>
<dbReference type="SMART" id="SM00283">
    <property type="entry name" value="MA"/>
    <property type="match status" value="1"/>
</dbReference>
<dbReference type="InterPro" id="IPR041395">
    <property type="entry name" value="McpB_HAMP_3rd"/>
</dbReference>
<dbReference type="GO" id="GO:0006935">
    <property type="term" value="P:chemotaxis"/>
    <property type="evidence" value="ECO:0007669"/>
    <property type="project" value="UniProtKB-KW"/>
</dbReference>
<dbReference type="Pfam" id="PF00672">
    <property type="entry name" value="HAMP"/>
    <property type="match status" value="1"/>
</dbReference>
<evidence type="ECO:0000313" key="11">
    <source>
        <dbReference type="Proteomes" id="UP000240010"/>
    </source>
</evidence>
<dbReference type="InterPro" id="IPR051310">
    <property type="entry name" value="MCP_chemotaxis"/>
</dbReference>
<dbReference type="Pfam" id="PF00015">
    <property type="entry name" value="MCPsignal"/>
    <property type="match status" value="1"/>
</dbReference>
<keyword evidence="7" id="KW-1133">Transmembrane helix</keyword>
<comment type="caution">
    <text evidence="10">The sequence shown here is derived from an EMBL/GenBank/DDBJ whole genome shotgun (WGS) entry which is preliminary data.</text>
</comment>
<dbReference type="InterPro" id="IPR003660">
    <property type="entry name" value="HAMP_dom"/>
</dbReference>
<feature type="domain" description="HAMP" evidence="9">
    <location>
        <begin position="220"/>
        <end position="272"/>
    </location>
</feature>
<comment type="similarity">
    <text evidence="4">Belongs to the methyl-accepting chemotaxis (MCP) protein family.</text>
</comment>
<dbReference type="FunFam" id="1.10.287.950:FF:000001">
    <property type="entry name" value="Methyl-accepting chemotaxis sensory transducer"/>
    <property type="match status" value="1"/>
</dbReference>
<dbReference type="Proteomes" id="UP000240010">
    <property type="component" value="Unassembled WGS sequence"/>
</dbReference>
<dbReference type="AlphaFoldDB" id="A0A2S6HHR1"/>
<evidence type="ECO:0000256" key="1">
    <source>
        <dbReference type="ARBA" id="ARBA00004370"/>
    </source>
</evidence>
<dbReference type="PANTHER" id="PTHR43531">
    <property type="entry name" value="PROTEIN ICFG"/>
    <property type="match status" value="1"/>
</dbReference>
<dbReference type="InterPro" id="IPR004089">
    <property type="entry name" value="MCPsignal_dom"/>
</dbReference>
<name>A0A2S6HHR1_9GAMM</name>
<dbReference type="SUPFAM" id="SSF158472">
    <property type="entry name" value="HAMP domain-like"/>
    <property type="match status" value="1"/>
</dbReference>
<sequence>MLNNLKNSGQLTIKMRFTIIVSTLVIGFSLFGFATFKAMNTLNVNGPIYQRIVQGKDIIADVLPPPEYIIESYLVTLQLTQTTDPAEISALVTHFQSLKTEYESRHRYWTGQSLEQGLQVSLLERSYRAAQTFYNEAGQRFLPSIQAGDRDGSLASLLKMRRAYEEHRNAINEVVKLTTARNLEDEAHAQNTIHGYEIFLVGIFIFSVAMAVVLTVMISRSIIRSLKTVQQVAGAIANGDLHSSIDTHQKDEIGDLLRSMKTMQDSINFFVTGLDDMAQKHAQGWVKEQLDSSTFSGIYGKIAYEVNDLIQSRILINRKLIGIVSQYSKGDFSLDMDVLPGETIVITEIMDNAKKTFLAVNNEIKMLAEAGAQGDFSKRSDPDKFEFMFKGILANLNHLMETCDVGFNDVLHVADALAQGDLTQTIDKDYPGTFGEVIVGMNSIVGNLKGLVGNIKDSTDNIHTAANEIATGNNDLSHRTEEQAASLEQTAASMEELTSAVQHNAINAQQANRLAVDASDIAGKGVEVVGQVVITMNEINESSRKIGDIISVIDDIAFQTNILALNAAVEAARAGEQGRGFAVVAVEVRNLAQRAATAAGEIKELISDSVDKVSDGSKLVAQAGLTMEDIVTSIRGVTDMMSEITAASAEQSAGIEQVNQAITQMDDVTQQNAALVEQAAAAAELLEEQAQNLVITVSSFKVVDNAGTSNSYFHLPPAKKTIALPRAVAGKKLQLQLAGNDEWDEF</sequence>
<dbReference type="SUPFAM" id="SSF58104">
    <property type="entry name" value="Methyl-accepting chemotaxis protein (MCP) signaling domain"/>
    <property type="match status" value="1"/>
</dbReference>
<dbReference type="CDD" id="cd06225">
    <property type="entry name" value="HAMP"/>
    <property type="match status" value="1"/>
</dbReference>
<dbReference type="PROSITE" id="PS50885">
    <property type="entry name" value="HAMP"/>
    <property type="match status" value="2"/>
</dbReference>
<keyword evidence="7" id="KW-0472">Membrane</keyword>
<dbReference type="InterPro" id="IPR054421">
    <property type="entry name" value="McpB_HAMP_2nd"/>
</dbReference>
<evidence type="ECO:0000256" key="3">
    <source>
        <dbReference type="ARBA" id="ARBA00023224"/>
    </source>
</evidence>
<comment type="subcellular location">
    <subcellularLocation>
        <location evidence="1">Membrane</location>
    </subcellularLocation>
</comment>
<evidence type="ECO:0000259" key="8">
    <source>
        <dbReference type="PROSITE" id="PS50111"/>
    </source>
</evidence>
<dbReference type="CDD" id="cd11386">
    <property type="entry name" value="MCP_signal"/>
    <property type="match status" value="1"/>
</dbReference>
<dbReference type="Pfam" id="PF21927">
    <property type="entry name" value="McpB_HAMP_2"/>
    <property type="match status" value="1"/>
</dbReference>
<dbReference type="Pfam" id="PF18575">
    <property type="entry name" value="HAMP_N3"/>
    <property type="match status" value="1"/>
</dbReference>
<evidence type="ECO:0000256" key="6">
    <source>
        <dbReference type="SAM" id="Coils"/>
    </source>
</evidence>
<keyword evidence="2" id="KW-0488">Methylation</keyword>
<feature type="coiled-coil region" evidence="6">
    <location>
        <begin position="658"/>
        <end position="696"/>
    </location>
</feature>
<evidence type="ECO:0000259" key="9">
    <source>
        <dbReference type="PROSITE" id="PS50885"/>
    </source>
</evidence>
<dbReference type="GO" id="GO:0007165">
    <property type="term" value="P:signal transduction"/>
    <property type="evidence" value="ECO:0007669"/>
    <property type="project" value="UniProtKB-KW"/>
</dbReference>
<evidence type="ECO:0000256" key="2">
    <source>
        <dbReference type="ARBA" id="ARBA00022481"/>
    </source>
</evidence>
<feature type="domain" description="Methyl-accepting transducer" evidence="8">
    <location>
        <begin position="458"/>
        <end position="687"/>
    </location>
</feature>